<accession>A0ABQ9JGQ3</accession>
<evidence type="ECO:0000256" key="1">
    <source>
        <dbReference type="SAM" id="SignalP"/>
    </source>
</evidence>
<gene>
    <name evidence="2" type="ORF">NQ317_000937</name>
</gene>
<feature type="signal peptide" evidence="1">
    <location>
        <begin position="1"/>
        <end position="17"/>
    </location>
</feature>
<evidence type="ECO:0000313" key="3">
    <source>
        <dbReference type="Proteomes" id="UP001162164"/>
    </source>
</evidence>
<dbReference type="Proteomes" id="UP001162164">
    <property type="component" value="Unassembled WGS sequence"/>
</dbReference>
<keyword evidence="3" id="KW-1185">Reference proteome</keyword>
<comment type="caution">
    <text evidence="2">The sequence shown here is derived from an EMBL/GenBank/DDBJ whole genome shotgun (WGS) entry which is preliminary data.</text>
</comment>
<dbReference type="SUPFAM" id="SSF53850">
    <property type="entry name" value="Periplasmic binding protein-like II"/>
    <property type="match status" value="1"/>
</dbReference>
<dbReference type="EMBL" id="JAPWTJ010000593">
    <property type="protein sequence ID" value="KAJ8977052.1"/>
    <property type="molecule type" value="Genomic_DNA"/>
</dbReference>
<proteinExistence type="predicted"/>
<organism evidence="2 3">
    <name type="scientific">Molorchus minor</name>
    <dbReference type="NCBI Taxonomy" id="1323400"/>
    <lineage>
        <taxon>Eukaryota</taxon>
        <taxon>Metazoa</taxon>
        <taxon>Ecdysozoa</taxon>
        <taxon>Arthropoda</taxon>
        <taxon>Hexapoda</taxon>
        <taxon>Insecta</taxon>
        <taxon>Pterygota</taxon>
        <taxon>Neoptera</taxon>
        <taxon>Endopterygota</taxon>
        <taxon>Coleoptera</taxon>
        <taxon>Polyphaga</taxon>
        <taxon>Cucujiformia</taxon>
        <taxon>Chrysomeloidea</taxon>
        <taxon>Cerambycidae</taxon>
        <taxon>Lamiinae</taxon>
        <taxon>Monochamini</taxon>
        <taxon>Molorchus</taxon>
    </lineage>
</organism>
<evidence type="ECO:0000313" key="2">
    <source>
        <dbReference type="EMBL" id="KAJ8977052.1"/>
    </source>
</evidence>
<keyword evidence="1" id="KW-0732">Signal</keyword>
<name>A0ABQ9JGQ3_9CUCU</name>
<sequence length="249" mass="28322">MIVVIFLNTMFCCKLESFWATADNPSTINTIKQLSQSDYKIIISPLLKTKMKNLLGDEVSNQILPKVETVPSNLRKTEILKCEKRVFLCKQGLAKLALYQGADKCYAIMKERIMPSLVCYIVAKGSPFLSRFNKIILKIVESGLHSFWGRRRKQQMKATSNYSQVNTKFLYDPLKVYLAAFRNNTSELCIVLKLTRQASLCTVQMIFNKLVTFLLPRACISNQSLCNLNCASEEGEQTSHPQDNKDLNS</sequence>
<reference evidence="2" key="1">
    <citation type="journal article" date="2023" name="Insect Mol. Biol.">
        <title>Genome sequencing provides insights into the evolution of gene families encoding plant cell wall-degrading enzymes in longhorned beetles.</title>
        <authorList>
            <person name="Shin N.R."/>
            <person name="Okamura Y."/>
            <person name="Kirsch R."/>
            <person name="Pauchet Y."/>
        </authorList>
    </citation>
    <scope>NUCLEOTIDE SEQUENCE</scope>
    <source>
        <strain evidence="2">MMC_N1</strain>
    </source>
</reference>
<feature type="chain" id="PRO_5046071873" evidence="1">
    <location>
        <begin position="18"/>
        <end position="249"/>
    </location>
</feature>
<protein>
    <submittedName>
        <fullName evidence="2">Uncharacterized protein</fullName>
    </submittedName>
</protein>